<dbReference type="GO" id="GO:0009279">
    <property type="term" value="C:cell outer membrane"/>
    <property type="evidence" value="ECO:0007669"/>
    <property type="project" value="UniProtKB-SubCell"/>
</dbReference>
<dbReference type="InterPro" id="IPR010131">
    <property type="entry name" value="MdtP/NodT-like"/>
</dbReference>
<gene>
    <name evidence="4" type="ORF">EV690_3370</name>
</gene>
<dbReference type="SUPFAM" id="SSF56954">
    <property type="entry name" value="Outer membrane efflux proteins (OEP)"/>
    <property type="match status" value="1"/>
</dbReference>
<sequence length="490" mass="53978">MKDNRLQTITALGRLTILGLVMASLTGCAMVGPDYKPPKTVTLGNQYKAAKGWSVATPQAAQNKGPWWQVYHDATLNKLMKQVAINNQNVAQYLAQYQKARALAQAAGANLAPNVSLSLSSSRAQKGQILSNNHSLQGNVSWEVDLWGKLRRTRQEERASAQSSAAELASATLSAQSELAQDYFELRIFDAKIKLYQQNIEIYQRYLNVVENQYKAGKETRDALAQARTQLHGARSSKLNLVWQRAQMENAIAVLIGRSASNFSIKPVDFKYELPKIPTALPSQLLQRRPDIAQAERNVAAANAAVGVAIAGYFPDVTLSASGGFSSSHWADLLKWPARMWSIGPSITETLLDFGRTRAEVRQAKASYRASVASYRQSVLNAIKEVEDYLIESHVLAQELKEQQQATASAKESARITYNQYVAGMIDYLNVATTQATSLNQQQSLLSLQQTQLINSVQLIAALGGGWERSELPGMRRSVRVNQDAAKSHE</sequence>
<keyword evidence="2 3" id="KW-0812">Transmembrane</keyword>
<dbReference type="InterPro" id="IPR003423">
    <property type="entry name" value="OMP_efflux"/>
</dbReference>
<comment type="subcellular location">
    <subcellularLocation>
        <location evidence="2">Cell outer membrane</location>
        <topology evidence="2">Lipid-anchor</topology>
    </subcellularLocation>
</comment>
<evidence type="ECO:0000256" key="1">
    <source>
        <dbReference type="ARBA" id="ARBA00007613"/>
    </source>
</evidence>
<feature type="transmembrane region" description="Helical" evidence="3">
    <location>
        <begin position="12"/>
        <end position="32"/>
    </location>
</feature>
<dbReference type="OrthoDB" id="9770517at2"/>
<name>A0A4R1J899_9GAMM</name>
<dbReference type="Gene3D" id="2.20.200.10">
    <property type="entry name" value="Outer membrane efflux proteins (OEP)"/>
    <property type="match status" value="1"/>
</dbReference>
<keyword evidence="2" id="KW-0564">Palmitate</keyword>
<dbReference type="PROSITE" id="PS51257">
    <property type="entry name" value="PROKAR_LIPOPROTEIN"/>
    <property type="match status" value="1"/>
</dbReference>
<dbReference type="Proteomes" id="UP000295565">
    <property type="component" value="Unassembled WGS sequence"/>
</dbReference>
<evidence type="ECO:0000256" key="2">
    <source>
        <dbReference type="RuleBase" id="RU362097"/>
    </source>
</evidence>
<dbReference type="RefSeq" id="WP_131914108.1">
    <property type="nucleotide sequence ID" value="NZ_OU594967.1"/>
</dbReference>
<dbReference type="AlphaFoldDB" id="A0A4R1J899"/>
<dbReference type="PANTHER" id="PTHR30203:SF33">
    <property type="entry name" value="BLR4455 PROTEIN"/>
    <property type="match status" value="1"/>
</dbReference>
<evidence type="ECO:0000313" key="4">
    <source>
        <dbReference type="EMBL" id="TCK46782.1"/>
    </source>
</evidence>
<keyword evidence="5" id="KW-1185">Reference proteome</keyword>
<dbReference type="PANTHER" id="PTHR30203">
    <property type="entry name" value="OUTER MEMBRANE CATION EFFLUX PROTEIN"/>
    <property type="match status" value="1"/>
</dbReference>
<dbReference type="Gene3D" id="1.20.1600.10">
    <property type="entry name" value="Outer membrane efflux proteins (OEP)"/>
    <property type="match status" value="1"/>
</dbReference>
<reference evidence="4 5" key="1">
    <citation type="submission" date="2019-03" db="EMBL/GenBank/DDBJ databases">
        <title>Genomic Encyclopedia of Type Strains, Phase IV (KMG-IV): sequencing the most valuable type-strain genomes for metagenomic binning, comparative biology and taxonomic classification.</title>
        <authorList>
            <person name="Goeker M."/>
        </authorList>
    </citation>
    <scope>NUCLEOTIDE SEQUENCE [LARGE SCALE GENOMIC DNA]</scope>
    <source>
        <strain evidence="4 5">DSM 18577</strain>
    </source>
</reference>
<evidence type="ECO:0000313" key="5">
    <source>
        <dbReference type="Proteomes" id="UP000295565"/>
    </source>
</evidence>
<comment type="caution">
    <text evidence="4">The sequence shown here is derived from an EMBL/GenBank/DDBJ whole genome shotgun (WGS) entry which is preliminary data.</text>
</comment>
<accession>A0A4R1J899</accession>
<organism evidence="4 5">
    <name type="scientific">Celerinatantimonas diazotrophica</name>
    <dbReference type="NCBI Taxonomy" id="412034"/>
    <lineage>
        <taxon>Bacteria</taxon>
        <taxon>Pseudomonadati</taxon>
        <taxon>Pseudomonadota</taxon>
        <taxon>Gammaproteobacteria</taxon>
        <taxon>Celerinatantimonadaceae</taxon>
        <taxon>Celerinatantimonas</taxon>
    </lineage>
</organism>
<dbReference type="Pfam" id="PF02321">
    <property type="entry name" value="OEP"/>
    <property type="match status" value="2"/>
</dbReference>
<evidence type="ECO:0000256" key="3">
    <source>
        <dbReference type="SAM" id="Phobius"/>
    </source>
</evidence>
<keyword evidence="2 4" id="KW-0449">Lipoprotein</keyword>
<comment type="similarity">
    <text evidence="1 2">Belongs to the outer membrane factor (OMF) (TC 1.B.17) family.</text>
</comment>
<proteinExistence type="inferred from homology"/>
<keyword evidence="2 3" id="KW-0472">Membrane</keyword>
<dbReference type="NCBIfam" id="TIGR01845">
    <property type="entry name" value="outer_NodT"/>
    <property type="match status" value="1"/>
</dbReference>
<dbReference type="EMBL" id="SMGD01000017">
    <property type="protein sequence ID" value="TCK46782.1"/>
    <property type="molecule type" value="Genomic_DNA"/>
</dbReference>
<keyword evidence="2" id="KW-1134">Transmembrane beta strand</keyword>
<keyword evidence="3" id="KW-1133">Transmembrane helix</keyword>
<protein>
    <submittedName>
        <fullName evidence="4">NodT family efflux transporter outer membrane factor (OMF) lipoprotein</fullName>
    </submittedName>
</protein>
<dbReference type="GO" id="GO:0015562">
    <property type="term" value="F:efflux transmembrane transporter activity"/>
    <property type="evidence" value="ECO:0007669"/>
    <property type="project" value="InterPro"/>
</dbReference>